<dbReference type="AlphaFoldDB" id="A0A0B0EKT1"/>
<proteinExistence type="predicted"/>
<name>A0A0B0EKT1_9BACT</name>
<organism evidence="1 2">
    <name type="scientific">Candidatus Scalindua brodae</name>
    <dbReference type="NCBI Taxonomy" id="237368"/>
    <lineage>
        <taxon>Bacteria</taxon>
        <taxon>Pseudomonadati</taxon>
        <taxon>Planctomycetota</taxon>
        <taxon>Candidatus Brocadiia</taxon>
        <taxon>Candidatus Brocadiales</taxon>
        <taxon>Candidatus Scalinduaceae</taxon>
        <taxon>Candidatus Scalindua</taxon>
    </lineage>
</organism>
<dbReference type="Proteomes" id="UP000030652">
    <property type="component" value="Unassembled WGS sequence"/>
</dbReference>
<accession>A0A0B0EKT1</accession>
<gene>
    <name evidence="1" type="ORF">SCABRO_02541</name>
</gene>
<dbReference type="EMBL" id="JRYO01000182">
    <property type="protein sequence ID" value="KHE91728.1"/>
    <property type="molecule type" value="Genomic_DNA"/>
</dbReference>
<comment type="caution">
    <text evidence="1">The sequence shown here is derived from an EMBL/GenBank/DDBJ whole genome shotgun (WGS) entry which is preliminary data.</text>
</comment>
<reference evidence="1 2" key="1">
    <citation type="submission" date="2014-10" db="EMBL/GenBank/DDBJ databases">
        <title>Draft genome of anammox bacterium scalindua brodae, obtained using differential coverage binning of sequence data from two enrichment reactors.</title>
        <authorList>
            <person name="Speth D.R."/>
            <person name="Russ L."/>
            <person name="Kartal B."/>
            <person name="Op den Camp H.J."/>
            <person name="Dutilh B.E."/>
            <person name="Jetten M.S."/>
        </authorList>
    </citation>
    <scope>NUCLEOTIDE SEQUENCE [LARGE SCALE GENOMIC DNA]</scope>
    <source>
        <strain evidence="1">RU1</strain>
    </source>
</reference>
<protein>
    <submittedName>
        <fullName evidence="1">Uncharacterized protein</fullName>
    </submittedName>
</protein>
<evidence type="ECO:0000313" key="1">
    <source>
        <dbReference type="EMBL" id="KHE91728.1"/>
    </source>
</evidence>
<dbReference type="eggNOG" id="ENOG502ZA5V">
    <property type="taxonomic scope" value="Bacteria"/>
</dbReference>
<sequence length="766" mass="84666">MIISMQGNWTVRVKAKNAAYSQRFVIDGATSGNGTHSGTAGTSVNVTGDQWTIAIQNDPGGGYQLSDTKIKFPHQIGSNYEFEIWSNDAGGDEDFNDLILACSTSVNINDFLIYGNVSLYSGRCLFNPCRKGPFVIESIGALRAVLKNAKLREILERDYPERIRDDIIGPYPPDPPPFKPIVIDLYNEAMQPKTELVYKRLDNTNENINAKSRKGELTSEYSIKNYSILNSIQKETSREFVKSVDKVELSRVIDGLLLKGCTVLPATNTTLTFEEYDRTTAELAGGSYTGTGNRRLLGDTITDMHGNYVFRFSFDMTFPGIEDSTDIAPGENINVVAYPDVIVKVTGFSPYTVLYESAPYYNVPNLKRINLCLPKSLIQPSSACFNGNLIGSLGNVFLGGNQNSSASFSSTALRRYGNGNHLESSGEISVGSSLAGFSVECASWYGTIDFKGCMYDLAKTVAQNNIKWYTIRIKRAGTSDWQFVSQNYKHPKFHKRNQPGYIGDDVGPFTKSLHVDGGLAVDKPAYINIQREIFVDGVDWEFSNFDRYLQLNTRLYDLVSGERTPGKYYVRVDCYDNAGNPVPNATDMIALFIHNNTINFGLTAPVFTDASVVNAGCGLYRLTDSQMNTPIQLSFRANDPEGFVHSFALTMGRCPTPMIGLQVNSPNPPLSDTLTGQTILFQGDSTSVHNTCNGYTGTIVEFSDAGMINVEFQPAASEGGWIKTGEFFTKLAFHLRAYKRMTNGYNSGLSDDYEAYAQILMERLNP</sequence>
<evidence type="ECO:0000313" key="2">
    <source>
        <dbReference type="Proteomes" id="UP000030652"/>
    </source>
</evidence>
<dbReference type="PATRIC" id="fig|237368.3.peg.2743"/>